<dbReference type="PANTHER" id="PTHR11215">
    <property type="entry name" value="METAL DEPENDENT HYDROLASE - RELATED"/>
    <property type="match status" value="1"/>
</dbReference>
<sequence length="335" mass="38439">MAKLIGTHNGSFHSDEALAIYMIQLLPEYKASSIIRTRDPNELEKCDIVVDVGGVYDHDSKRYDHHQRSFNETFSPDFKTRLSSAGLIYKHYGKRVIDIVAEGKASPQDIDLLYIKLYKTLIEGFDGVDNGIEQYPADIEPLYENSTSIFNMVKGLNPWWNESDQNYNQRFTKAMDLVGNCLVDKIKYYAHSWLPAREIVLKAYNSRFDVDKSGLIMILDQFCPWESHLFDIEELAENDPEAFPEINKNSAFTSKPLYIIFQDTNGSYRVRAISKKQGSFENRKPLPEQWRGYRDDDLSERSKVKDCIFVHASGFIGGNKTIDGAIEMARLAIDM</sequence>
<dbReference type="Proteomes" id="UP000187283">
    <property type="component" value="Unassembled WGS sequence"/>
</dbReference>
<name>A0A1R1XP39_9FUNG</name>
<dbReference type="Pfam" id="PF03690">
    <property type="entry name" value="MYG1_exonuc"/>
    <property type="match status" value="1"/>
</dbReference>
<dbReference type="PANTHER" id="PTHR11215:SF1">
    <property type="entry name" value="MYG1 EXONUCLEASE"/>
    <property type="match status" value="1"/>
</dbReference>
<dbReference type="STRING" id="133412.A0A1R1XP39"/>
<organism evidence="2 3">
    <name type="scientific">Smittium culicis</name>
    <dbReference type="NCBI Taxonomy" id="133412"/>
    <lineage>
        <taxon>Eukaryota</taxon>
        <taxon>Fungi</taxon>
        <taxon>Fungi incertae sedis</taxon>
        <taxon>Zoopagomycota</taxon>
        <taxon>Kickxellomycotina</taxon>
        <taxon>Harpellomycetes</taxon>
        <taxon>Harpellales</taxon>
        <taxon>Legeriomycetaceae</taxon>
        <taxon>Smittium</taxon>
    </lineage>
</organism>
<proteinExistence type="inferred from homology"/>
<comment type="similarity">
    <text evidence="1">Belongs to the MYG1 family.</text>
</comment>
<dbReference type="AlphaFoldDB" id="A0A1R1XP39"/>
<dbReference type="GO" id="GO:0005737">
    <property type="term" value="C:cytoplasm"/>
    <property type="evidence" value="ECO:0007669"/>
    <property type="project" value="TreeGrafter"/>
</dbReference>
<dbReference type="OrthoDB" id="10265310at2759"/>
<evidence type="ECO:0000313" key="2">
    <source>
        <dbReference type="EMBL" id="OMJ16383.1"/>
    </source>
</evidence>
<evidence type="ECO:0000313" key="3">
    <source>
        <dbReference type="Proteomes" id="UP000187283"/>
    </source>
</evidence>
<accession>A0A1R1XP39</accession>
<dbReference type="GO" id="GO:0005634">
    <property type="term" value="C:nucleus"/>
    <property type="evidence" value="ECO:0007669"/>
    <property type="project" value="TreeGrafter"/>
</dbReference>
<evidence type="ECO:0000256" key="1">
    <source>
        <dbReference type="ARBA" id="ARBA00010105"/>
    </source>
</evidence>
<dbReference type="InterPro" id="IPR003226">
    <property type="entry name" value="MYG1_exonuclease"/>
</dbReference>
<keyword evidence="3" id="KW-1185">Reference proteome</keyword>
<reference evidence="2 3" key="1">
    <citation type="submission" date="2017-01" db="EMBL/GenBank/DDBJ databases">
        <authorList>
            <person name="Mah S.A."/>
            <person name="Swanson W.J."/>
            <person name="Moy G.W."/>
            <person name="Vacquier V.D."/>
        </authorList>
    </citation>
    <scope>NUCLEOTIDE SEQUENCE [LARGE SCALE GENOMIC DNA]</scope>
    <source>
        <strain evidence="2 3">GSMNP</strain>
    </source>
</reference>
<protein>
    <submittedName>
        <fullName evidence="2">UPF0160 protein</fullName>
    </submittedName>
</protein>
<gene>
    <name evidence="2" type="ORF">AYI70_g6639</name>
</gene>
<dbReference type="EMBL" id="LSSN01002358">
    <property type="protein sequence ID" value="OMJ16383.1"/>
    <property type="molecule type" value="Genomic_DNA"/>
</dbReference>
<comment type="caution">
    <text evidence="2">The sequence shown here is derived from an EMBL/GenBank/DDBJ whole genome shotgun (WGS) entry which is preliminary data.</text>
</comment>